<gene>
    <name evidence="3" type="ORF">NPX13_g1772</name>
</gene>
<protein>
    <submittedName>
        <fullName evidence="3">Uncharacterized protein</fullName>
    </submittedName>
</protein>
<name>A0A9W8NM04_9PEZI</name>
<accession>A0A9W8NM04</accession>
<dbReference type="PANTHER" id="PTHR43172">
    <property type="entry name" value="ADENYLOSUCCINATE LYASE"/>
    <property type="match status" value="1"/>
</dbReference>
<dbReference type="GO" id="GO:0004018">
    <property type="term" value="F:N6-(1,2-dicarboxyethyl)AMP AMP-lyase (fumarate-forming) activity"/>
    <property type="evidence" value="ECO:0007669"/>
    <property type="project" value="TreeGrafter"/>
</dbReference>
<dbReference type="PANTHER" id="PTHR43172:SF1">
    <property type="entry name" value="ADENYLOSUCCINATE LYASE"/>
    <property type="match status" value="1"/>
</dbReference>
<dbReference type="InterPro" id="IPR008948">
    <property type="entry name" value="L-Aspartase-like"/>
</dbReference>
<dbReference type="Gene3D" id="1.20.200.10">
    <property type="entry name" value="Fumarase/aspartase (Central domain)"/>
    <property type="match status" value="1"/>
</dbReference>
<dbReference type="GO" id="GO:0070626">
    <property type="term" value="F:(S)-2-(5-amino-1-(5-phospho-D-ribosyl)imidazole-4-carboxamido) succinate lyase (fumarate-forming) activity"/>
    <property type="evidence" value="ECO:0007669"/>
    <property type="project" value="TreeGrafter"/>
</dbReference>
<dbReference type="VEuPathDB" id="FungiDB:F4678DRAFT_411778"/>
<dbReference type="GO" id="GO:0044208">
    <property type="term" value="P:'de novo' AMP biosynthetic process"/>
    <property type="evidence" value="ECO:0007669"/>
    <property type="project" value="TreeGrafter"/>
</dbReference>
<evidence type="ECO:0000256" key="1">
    <source>
        <dbReference type="ARBA" id="ARBA00023239"/>
    </source>
</evidence>
<dbReference type="GO" id="GO:0005829">
    <property type="term" value="C:cytosol"/>
    <property type="evidence" value="ECO:0007669"/>
    <property type="project" value="TreeGrafter"/>
</dbReference>
<organism evidence="3 4">
    <name type="scientific">Xylaria arbuscula</name>
    <dbReference type="NCBI Taxonomy" id="114810"/>
    <lineage>
        <taxon>Eukaryota</taxon>
        <taxon>Fungi</taxon>
        <taxon>Dikarya</taxon>
        <taxon>Ascomycota</taxon>
        <taxon>Pezizomycotina</taxon>
        <taxon>Sordariomycetes</taxon>
        <taxon>Xylariomycetidae</taxon>
        <taxon>Xylariales</taxon>
        <taxon>Xylariaceae</taxon>
        <taxon>Xylaria</taxon>
    </lineage>
</organism>
<evidence type="ECO:0000313" key="3">
    <source>
        <dbReference type="EMBL" id="KAJ3578788.1"/>
    </source>
</evidence>
<dbReference type="Gene3D" id="1.10.275.60">
    <property type="match status" value="1"/>
</dbReference>
<dbReference type="Gene3D" id="1.10.40.30">
    <property type="entry name" value="Fumarase/aspartase (C-terminal domain)"/>
    <property type="match status" value="1"/>
</dbReference>
<dbReference type="AlphaFoldDB" id="A0A9W8NM04"/>
<keyword evidence="1" id="KW-0456">Lyase</keyword>
<dbReference type="Proteomes" id="UP001148614">
    <property type="component" value="Unassembled WGS sequence"/>
</dbReference>
<sequence>MATSVEEDDEELSLEDLERIFQMRTSCSIEMAQHLVFPPHYSQWRNHWRTIAESQNELGIQRNRARARLDLRQMRQRLGAAGWRFHQPANTDEHVGWDDFIPADVYRDYGATHVFIVDRCFFCKSLDILLLKMAKFISTLCELARKWKATPTFVYTHLLPRPDQMNTVGKQAAFWVEYLVNELEILEITRNLTLMLGAIVARSFERVYPVAGSYQSEPYYNLVDALPVRLNHYYKVEHLPRKFDKIIAKSACRIGRTVQRIIEDIGRLVSWQEAEVCFKIPNVEAAHMAFQTNDRHLGNIPILSSRLKEKKEKVESISRQEEQQGRRHDSTARREEMCEIIALADGVMDHLDRVTAALVINEETIDRHIKERRKAIWMDAITKRLTEMGKPVEENLPPISAVFSAAIDDVAQHREEPDVAIDRIRTSEITAPFWDGIFAMLTPEVYVSNSIKFVDEYCGLDGVAEKRIEHYKSAIKDLVNSESD</sequence>
<reference evidence="3" key="1">
    <citation type="submission" date="2022-07" db="EMBL/GenBank/DDBJ databases">
        <title>Genome Sequence of Xylaria arbuscula.</title>
        <authorList>
            <person name="Buettner E."/>
        </authorList>
    </citation>
    <scope>NUCLEOTIDE SEQUENCE</scope>
    <source>
        <strain evidence="3">VT107</strain>
    </source>
</reference>
<evidence type="ECO:0000256" key="2">
    <source>
        <dbReference type="SAM" id="MobiDB-lite"/>
    </source>
</evidence>
<proteinExistence type="predicted"/>
<dbReference type="EMBL" id="JANPWZ010000170">
    <property type="protein sequence ID" value="KAJ3578788.1"/>
    <property type="molecule type" value="Genomic_DNA"/>
</dbReference>
<comment type="caution">
    <text evidence="3">The sequence shown here is derived from an EMBL/GenBank/DDBJ whole genome shotgun (WGS) entry which is preliminary data.</text>
</comment>
<evidence type="ECO:0000313" key="4">
    <source>
        <dbReference type="Proteomes" id="UP001148614"/>
    </source>
</evidence>
<feature type="region of interest" description="Disordered" evidence="2">
    <location>
        <begin position="311"/>
        <end position="333"/>
    </location>
</feature>
<dbReference type="SUPFAM" id="SSF48557">
    <property type="entry name" value="L-aspartase-like"/>
    <property type="match status" value="1"/>
</dbReference>
<keyword evidence="4" id="KW-1185">Reference proteome</keyword>